<dbReference type="SUPFAM" id="SSF81324">
    <property type="entry name" value="Voltage-gated potassium channels"/>
    <property type="match status" value="1"/>
</dbReference>
<dbReference type="PANTHER" id="PTHR43833:SF9">
    <property type="entry name" value="POTASSIUM CHANNEL PROTEIN YUGO-RELATED"/>
    <property type="match status" value="1"/>
</dbReference>
<keyword evidence="1" id="KW-0472">Membrane</keyword>
<sequence>MLAHYLKDIRWYTIVLAFFLYALSSWWLLDWADEEALTGWPNFLYFLVVTSSTVGYGDLSPATEAGRYVVSLFVIPVGLSLFALILGRAAAWVSNQWFKGVKGLKQLHLLNHILVIGWNGQRTLHLLNLLLRERQHAPDHQEIVLCVRAEIDNPMPDEIEFVRVESFNQDADMDKACIGDAAVIIIDNPDDDMTMTSALYANQRNPEGHILAYFHDESLARLLQKHCPNVECTPSVAVEMLAKSAFDPGSSLLHHDLLSVEEGQAQYSTRVPALPKPLSVGQVFRQMKARYDATLIGLADGGKHIELNPKSERLLNEGEKLYYIAVHRIGLIDWEAMYAE</sequence>
<name>A0A939DPL2_9ALTE</name>
<dbReference type="SUPFAM" id="SSF51735">
    <property type="entry name" value="NAD(P)-binding Rossmann-fold domains"/>
    <property type="match status" value="1"/>
</dbReference>
<feature type="transmembrane region" description="Helical" evidence="1">
    <location>
        <begin position="69"/>
        <end position="93"/>
    </location>
</feature>
<protein>
    <submittedName>
        <fullName evidence="3">Two pore domain potassium channel family protein</fullName>
    </submittedName>
</protein>
<dbReference type="EMBL" id="JAFKCV010000008">
    <property type="protein sequence ID" value="MBN7826447.1"/>
    <property type="molecule type" value="Genomic_DNA"/>
</dbReference>
<dbReference type="Gene3D" id="3.40.50.720">
    <property type="entry name" value="NAD(P)-binding Rossmann-like Domain"/>
    <property type="match status" value="1"/>
</dbReference>
<keyword evidence="1" id="KW-0812">Transmembrane</keyword>
<dbReference type="InterPro" id="IPR036291">
    <property type="entry name" value="NAD(P)-bd_dom_sf"/>
</dbReference>
<keyword evidence="3" id="KW-0406">Ion transport</keyword>
<evidence type="ECO:0000259" key="2">
    <source>
        <dbReference type="Pfam" id="PF07885"/>
    </source>
</evidence>
<dbReference type="GO" id="GO:0034220">
    <property type="term" value="P:monoatomic ion transmembrane transport"/>
    <property type="evidence" value="ECO:0007669"/>
    <property type="project" value="UniProtKB-KW"/>
</dbReference>
<organism evidence="3 4">
    <name type="scientific">Bowmanella dokdonensis</name>
    <dbReference type="NCBI Taxonomy" id="751969"/>
    <lineage>
        <taxon>Bacteria</taxon>
        <taxon>Pseudomonadati</taxon>
        <taxon>Pseudomonadota</taxon>
        <taxon>Gammaproteobacteria</taxon>
        <taxon>Alteromonadales</taxon>
        <taxon>Alteromonadaceae</taxon>
        <taxon>Bowmanella</taxon>
    </lineage>
</organism>
<feature type="transmembrane region" description="Helical" evidence="1">
    <location>
        <begin position="9"/>
        <end position="28"/>
    </location>
</feature>
<feature type="domain" description="Potassium channel" evidence="2">
    <location>
        <begin position="16"/>
        <end position="94"/>
    </location>
</feature>
<dbReference type="Pfam" id="PF07885">
    <property type="entry name" value="Ion_trans_2"/>
    <property type="match status" value="1"/>
</dbReference>
<dbReference type="AlphaFoldDB" id="A0A939DPL2"/>
<gene>
    <name evidence="3" type="ORF">J0A66_14525</name>
</gene>
<dbReference type="InterPro" id="IPR013099">
    <property type="entry name" value="K_chnl_dom"/>
</dbReference>
<dbReference type="PANTHER" id="PTHR43833">
    <property type="entry name" value="POTASSIUM CHANNEL PROTEIN 2-RELATED-RELATED"/>
    <property type="match status" value="1"/>
</dbReference>
<keyword evidence="3" id="KW-0813">Transport</keyword>
<reference evidence="3" key="1">
    <citation type="submission" date="2021-03" db="EMBL/GenBank/DDBJ databases">
        <title>novel species isolated from a fishpond in China.</title>
        <authorList>
            <person name="Lu H."/>
            <person name="Cai Z."/>
        </authorList>
    </citation>
    <scope>NUCLEOTIDE SEQUENCE</scope>
    <source>
        <strain evidence="3">JCM 30855</strain>
    </source>
</reference>
<keyword evidence="3" id="KW-0407">Ion channel</keyword>
<dbReference type="Proteomes" id="UP000664654">
    <property type="component" value="Unassembled WGS sequence"/>
</dbReference>
<keyword evidence="1" id="KW-1133">Transmembrane helix</keyword>
<dbReference type="InterPro" id="IPR050721">
    <property type="entry name" value="Trk_Ktr_HKT_K-transport"/>
</dbReference>
<proteinExistence type="predicted"/>
<comment type="caution">
    <text evidence="3">The sequence shown here is derived from an EMBL/GenBank/DDBJ whole genome shotgun (WGS) entry which is preliminary data.</text>
</comment>
<feature type="transmembrane region" description="Helical" evidence="1">
    <location>
        <begin position="40"/>
        <end position="57"/>
    </location>
</feature>
<evidence type="ECO:0000313" key="4">
    <source>
        <dbReference type="Proteomes" id="UP000664654"/>
    </source>
</evidence>
<evidence type="ECO:0000256" key="1">
    <source>
        <dbReference type="SAM" id="Phobius"/>
    </source>
</evidence>
<evidence type="ECO:0000313" key="3">
    <source>
        <dbReference type="EMBL" id="MBN7826447.1"/>
    </source>
</evidence>
<dbReference type="Gene3D" id="1.10.287.70">
    <property type="match status" value="1"/>
</dbReference>
<accession>A0A939DPL2</accession>
<keyword evidence="4" id="KW-1185">Reference proteome</keyword>